<dbReference type="GO" id="GO:0031380">
    <property type="term" value="C:nuclear RNA-directed RNA polymerase complex"/>
    <property type="evidence" value="ECO:0007669"/>
    <property type="project" value="TreeGrafter"/>
</dbReference>
<evidence type="ECO:0000256" key="2">
    <source>
        <dbReference type="SAM" id="MobiDB-lite"/>
    </source>
</evidence>
<keyword evidence="1" id="KW-0547">Nucleotide-binding</keyword>
<proteinExistence type="predicted"/>
<dbReference type="GO" id="GO:0031048">
    <property type="term" value="P:regulatory ncRNA-mediated heterochromatin formation"/>
    <property type="evidence" value="ECO:0007669"/>
    <property type="project" value="TreeGrafter"/>
</dbReference>
<organism evidence="5 6">
    <name type="scientific">Microthyrium microscopicum</name>
    <dbReference type="NCBI Taxonomy" id="703497"/>
    <lineage>
        <taxon>Eukaryota</taxon>
        <taxon>Fungi</taxon>
        <taxon>Dikarya</taxon>
        <taxon>Ascomycota</taxon>
        <taxon>Pezizomycotina</taxon>
        <taxon>Dothideomycetes</taxon>
        <taxon>Dothideomycetes incertae sedis</taxon>
        <taxon>Microthyriales</taxon>
        <taxon>Microthyriaceae</taxon>
        <taxon>Microthyrium</taxon>
    </lineage>
</organism>
<dbReference type="PANTHER" id="PTHR10887:SF445">
    <property type="entry name" value="NFX1-TYPE ZINC FINGER-CONTAINING PROTEIN 1"/>
    <property type="match status" value="1"/>
</dbReference>
<keyword evidence="5" id="KW-0378">Hydrolase</keyword>
<dbReference type="SUPFAM" id="SSF52540">
    <property type="entry name" value="P-loop containing nucleoside triphosphate hydrolases"/>
    <property type="match status" value="1"/>
</dbReference>
<keyword evidence="1" id="KW-0067">ATP-binding</keyword>
<accession>A0A6A6UFB0</accession>
<evidence type="ECO:0000313" key="6">
    <source>
        <dbReference type="Proteomes" id="UP000799302"/>
    </source>
</evidence>
<dbReference type="Gene3D" id="3.40.50.300">
    <property type="entry name" value="P-loop containing nucleotide triphosphate hydrolases"/>
    <property type="match status" value="2"/>
</dbReference>
<evidence type="ECO:0000259" key="3">
    <source>
        <dbReference type="Pfam" id="PF13086"/>
    </source>
</evidence>
<dbReference type="Proteomes" id="UP000799302">
    <property type="component" value="Unassembled WGS sequence"/>
</dbReference>
<evidence type="ECO:0000259" key="4">
    <source>
        <dbReference type="Pfam" id="PF13087"/>
    </source>
</evidence>
<dbReference type="GO" id="GO:0004386">
    <property type="term" value="F:helicase activity"/>
    <property type="evidence" value="ECO:0007669"/>
    <property type="project" value="InterPro"/>
</dbReference>
<feature type="domain" description="DNA2/NAM7 helicase helicase" evidence="3">
    <location>
        <begin position="572"/>
        <end position="876"/>
    </location>
</feature>
<feature type="domain" description="DNA2/NAM7 helicase-like C-terminal" evidence="4">
    <location>
        <begin position="896"/>
        <end position="1131"/>
    </location>
</feature>
<dbReference type="FunFam" id="3.40.50.300:FF:001660">
    <property type="entry name" value="NF-X1 finger and helicase protein, putative"/>
    <property type="match status" value="1"/>
</dbReference>
<feature type="compositionally biased region" description="Low complexity" evidence="2">
    <location>
        <begin position="215"/>
        <end position="225"/>
    </location>
</feature>
<protein>
    <submittedName>
        <fullName evidence="5">P-loop containing nucleoside triphosphate hydrolase protein</fullName>
    </submittedName>
</protein>
<dbReference type="InterPro" id="IPR041679">
    <property type="entry name" value="DNA2/NAM7-like_C"/>
</dbReference>
<feature type="region of interest" description="Disordered" evidence="2">
    <location>
        <begin position="215"/>
        <end position="235"/>
    </location>
</feature>
<gene>
    <name evidence="5" type="ORF">BT63DRAFT_454502</name>
</gene>
<evidence type="ECO:0000256" key="1">
    <source>
        <dbReference type="ARBA" id="ARBA00022806"/>
    </source>
</evidence>
<dbReference type="OrthoDB" id="2423195at2759"/>
<dbReference type="PANTHER" id="PTHR10887">
    <property type="entry name" value="DNA2/NAM7 HELICASE FAMILY"/>
    <property type="match status" value="1"/>
</dbReference>
<dbReference type="AlphaFoldDB" id="A0A6A6UFB0"/>
<dbReference type="Pfam" id="PF13087">
    <property type="entry name" value="AAA_12"/>
    <property type="match status" value="1"/>
</dbReference>
<dbReference type="InterPro" id="IPR027417">
    <property type="entry name" value="P-loop_NTPase"/>
</dbReference>
<keyword evidence="6" id="KW-1185">Reference proteome</keyword>
<sequence>MPRKPVNQAFNKWRKHIPNDYDNEPKPLGETMPSFLIGAMLLLKDNPATMQQIIPLFASPGGQHRLAELVERCEQSLGQDDYEEATFRAEVMILFEILARHDVMTSPVISDPLKNIYRFLWGENGKDFRILFNFVHVCASKNLEKTNVVYVLSVYHSFVGAESQARSNEGYRDLGQKLLVLAKAALPNANAFDQPEIEQLIEKIEKTVLQASSPAAGSAGQASSSPSPPKYLVPKRHDNDFEDICRVSILPTVDEATAHRAGDPYLPTLNPRSWIDGGESATGLLDRQFRLLREDTVGPIRDAVRAIIVRNGFSAPSVGASSASKLNQDAARTFVYTGLEFLNISVDSFIRGIQVTVAVNQPSHLKEMPIPQRARWWETSKRLQNEALVCIVQPGVDGKPSVVFCTITSILKRSNDKRDQGPRPSAPIWERYGLSGHKQQAFVTLTLVNTDKMEGVDADISRILQEFPKPASPNWQSKSILVEFPNIVLPSFEPTLKALQNMKVTGQLPFSSLLAPTGPKASGQTVSIRPPHYTLKPGFAFNLKCLMKDGKDLFLDSQATFDATQLQNQSSLDATQAEAVVHALTRQVSLIQGPPGTGKSYCGIALTKVLIDNGVGPVLAVCYTNHALDQLLEHLVKSGMEGVIRMGSQSKSELLEPFNLRNVMMGNSRTAIERSARNDINKDLDGLRNDVEALVEQIKDAGSWSSIEGFLRRQYALHLKQILALTPASSTRSPLDFWLRGGTPIGNAVRRSAKDLQNSRLDSLTKTERSQLYEYWISVIKADPFEKLRPKIQSWIESQGQLEEVRISEQVRTLQKASVIGVTSSGLARNLNLLNCLDSKVVLMEEAGELLEAHSVTSLIPTVEHAILIGDHLQLRGQVNNYSLSSESSHGRQYALDVSLFERLVAPLSTERALVLPFTTLEVQRRMHPSISDLIRQSLYPKLLDESSVVGAYPAVKGMDRRLFWLDHHQPEEGADGSDTLSNSRSNQYEVEKVSTLVAHLVKNGYSTGQKLAILTPYVRQLQLLRRALSRHFEVALSEKDQAEMEKQGLAQDAPVPQMSNLKLNKDGKATLLDPIRVATVDNFQGEEADVIVISLVRSNAQRNCGFLRTSNRINVLLSRARHGCYLIGNAATAESVPMWATTIRLLKKGSNFGQALPYC</sequence>
<reference evidence="5" key="1">
    <citation type="journal article" date="2020" name="Stud. Mycol.">
        <title>101 Dothideomycetes genomes: a test case for predicting lifestyles and emergence of pathogens.</title>
        <authorList>
            <person name="Haridas S."/>
            <person name="Albert R."/>
            <person name="Binder M."/>
            <person name="Bloem J."/>
            <person name="Labutti K."/>
            <person name="Salamov A."/>
            <person name="Andreopoulos B."/>
            <person name="Baker S."/>
            <person name="Barry K."/>
            <person name="Bills G."/>
            <person name="Bluhm B."/>
            <person name="Cannon C."/>
            <person name="Castanera R."/>
            <person name="Culley D."/>
            <person name="Daum C."/>
            <person name="Ezra D."/>
            <person name="Gonzalez J."/>
            <person name="Henrissat B."/>
            <person name="Kuo A."/>
            <person name="Liang C."/>
            <person name="Lipzen A."/>
            <person name="Lutzoni F."/>
            <person name="Magnuson J."/>
            <person name="Mondo S."/>
            <person name="Nolan M."/>
            <person name="Ohm R."/>
            <person name="Pangilinan J."/>
            <person name="Park H.-J."/>
            <person name="Ramirez L."/>
            <person name="Alfaro M."/>
            <person name="Sun H."/>
            <person name="Tritt A."/>
            <person name="Yoshinaga Y."/>
            <person name="Zwiers L.-H."/>
            <person name="Turgeon B."/>
            <person name="Goodwin S."/>
            <person name="Spatafora J."/>
            <person name="Crous P."/>
            <person name="Grigoriev I."/>
        </authorList>
    </citation>
    <scope>NUCLEOTIDE SEQUENCE</scope>
    <source>
        <strain evidence="5">CBS 115976</strain>
    </source>
</reference>
<name>A0A6A6UFB0_9PEZI</name>
<dbReference type="EMBL" id="MU004234">
    <property type="protein sequence ID" value="KAF2670316.1"/>
    <property type="molecule type" value="Genomic_DNA"/>
</dbReference>
<keyword evidence="1" id="KW-0347">Helicase</keyword>
<dbReference type="GO" id="GO:0016787">
    <property type="term" value="F:hydrolase activity"/>
    <property type="evidence" value="ECO:0007669"/>
    <property type="project" value="UniProtKB-KW"/>
</dbReference>
<dbReference type="InterPro" id="IPR047187">
    <property type="entry name" value="SF1_C_Upf1"/>
</dbReference>
<evidence type="ECO:0000313" key="5">
    <source>
        <dbReference type="EMBL" id="KAF2670316.1"/>
    </source>
</evidence>
<dbReference type="InterPro" id="IPR045055">
    <property type="entry name" value="DNA2/NAM7-like"/>
</dbReference>
<dbReference type="CDD" id="cd18808">
    <property type="entry name" value="SF1_C_Upf1"/>
    <property type="match status" value="1"/>
</dbReference>
<dbReference type="CDD" id="cd17936">
    <property type="entry name" value="EEXXEc_NFX1"/>
    <property type="match status" value="1"/>
</dbReference>
<dbReference type="InterPro" id="IPR041677">
    <property type="entry name" value="DNA2/NAM7_AAA_11"/>
</dbReference>
<dbReference type="Pfam" id="PF13086">
    <property type="entry name" value="AAA_11"/>
    <property type="match status" value="1"/>
</dbReference>